<name>A0A4R3L6N2_9BURK</name>
<keyword evidence="4" id="KW-1003">Cell membrane</keyword>
<evidence type="ECO:0000313" key="12">
    <source>
        <dbReference type="EMBL" id="TCS94550.1"/>
    </source>
</evidence>
<dbReference type="GO" id="GO:0009425">
    <property type="term" value="C:bacterial-type flagellum basal body"/>
    <property type="evidence" value="ECO:0007669"/>
    <property type="project" value="InterPro"/>
</dbReference>
<sequence length="180" mass="18977">MAKAEAPAAAAGEAAPPKSKKLLIIIVALVVLLAGGGAAAFFLLRGASHDEEGADEAPAKAEKAKPKKKKEAEAPPTFMPLDAVVVNLADPGSTRYAQVGITLQVEDAHTAEEVKKYMPAIRNGILMQISRRTADELLSAEGKEKLAADILKLIQETTGMEPYKGYSPVEAVLFSSIIVQ</sequence>
<evidence type="ECO:0000256" key="3">
    <source>
        <dbReference type="ARBA" id="ARBA00008281"/>
    </source>
</evidence>
<accession>A0A4R3L6N2</accession>
<evidence type="ECO:0000256" key="5">
    <source>
        <dbReference type="ARBA" id="ARBA00022500"/>
    </source>
</evidence>
<keyword evidence="8 10" id="KW-1133">Transmembrane helix</keyword>
<dbReference type="EMBL" id="SMAH01000017">
    <property type="protein sequence ID" value="TCS94550.1"/>
    <property type="molecule type" value="Genomic_DNA"/>
</dbReference>
<keyword evidence="9 10" id="KW-0472">Membrane</keyword>
<keyword evidence="15" id="KW-1185">Reference proteome</keyword>
<feature type="compositionally biased region" description="Basic and acidic residues" evidence="11">
    <location>
        <begin position="52"/>
        <end position="64"/>
    </location>
</feature>
<dbReference type="InterPro" id="IPR005503">
    <property type="entry name" value="FliL"/>
</dbReference>
<keyword evidence="10" id="KW-0997">Cell inner membrane</keyword>
<reference evidence="13 15" key="2">
    <citation type="submission" date="2019-07" db="EMBL/GenBank/DDBJ databases">
        <title>Tepidimonas ignava SPS-1037 draft genome.</title>
        <authorList>
            <person name="Da Costa M.S."/>
            <person name="Froufe H.J.C."/>
            <person name="Egas C."/>
            <person name="Albuquerque L."/>
        </authorList>
    </citation>
    <scope>NUCLEOTIDE SEQUENCE [LARGE SCALE GENOMIC DNA]</scope>
    <source>
        <strain evidence="13 15">SPS-1037</strain>
    </source>
</reference>
<evidence type="ECO:0000313" key="13">
    <source>
        <dbReference type="EMBL" id="TSE18273.1"/>
    </source>
</evidence>
<dbReference type="PANTHER" id="PTHR35091">
    <property type="entry name" value="FLAGELLAR PROTEIN FLIL"/>
    <property type="match status" value="1"/>
</dbReference>
<evidence type="ECO:0000256" key="6">
    <source>
        <dbReference type="ARBA" id="ARBA00022692"/>
    </source>
</evidence>
<keyword evidence="12" id="KW-0966">Cell projection</keyword>
<comment type="function">
    <text evidence="1 10">Controls the rotational direction of flagella during chemotaxis.</text>
</comment>
<evidence type="ECO:0000313" key="15">
    <source>
        <dbReference type="Proteomes" id="UP000315577"/>
    </source>
</evidence>
<comment type="caution">
    <text evidence="12">The sequence shown here is derived from an EMBL/GenBank/DDBJ whole genome shotgun (WGS) entry which is preliminary data.</text>
</comment>
<dbReference type="RefSeq" id="WP_132963441.1">
    <property type="nucleotide sequence ID" value="NZ_SMAH01000017.1"/>
</dbReference>
<keyword evidence="12" id="KW-0969">Cilium</keyword>
<gene>
    <name evidence="12" type="ORF">EDC36_11720</name>
    <name evidence="13" type="ORF">Tigna_02588</name>
</gene>
<comment type="similarity">
    <text evidence="3 10">Belongs to the FliL family.</text>
</comment>
<protein>
    <recommendedName>
        <fullName evidence="10">Flagellar protein FliL</fullName>
    </recommendedName>
</protein>
<keyword evidence="6 10" id="KW-0812">Transmembrane</keyword>
<dbReference type="OrthoDB" id="5297029at2"/>
<keyword evidence="12" id="KW-0282">Flagellum</keyword>
<organism evidence="12 14">
    <name type="scientific">Tepidimonas ignava</name>
    <dbReference type="NCBI Taxonomy" id="114249"/>
    <lineage>
        <taxon>Bacteria</taxon>
        <taxon>Pseudomonadati</taxon>
        <taxon>Pseudomonadota</taxon>
        <taxon>Betaproteobacteria</taxon>
        <taxon>Burkholderiales</taxon>
        <taxon>Tepidimonas</taxon>
    </lineage>
</organism>
<evidence type="ECO:0000256" key="8">
    <source>
        <dbReference type="ARBA" id="ARBA00022989"/>
    </source>
</evidence>
<dbReference type="EMBL" id="VJNC01000029">
    <property type="protein sequence ID" value="TSE18273.1"/>
    <property type="molecule type" value="Genomic_DNA"/>
</dbReference>
<evidence type="ECO:0000256" key="10">
    <source>
        <dbReference type="RuleBase" id="RU364125"/>
    </source>
</evidence>
<keyword evidence="5 10" id="KW-0145">Chemotaxis</keyword>
<feature type="region of interest" description="Disordered" evidence="11">
    <location>
        <begin position="52"/>
        <end position="73"/>
    </location>
</feature>
<comment type="subcellular location">
    <subcellularLocation>
        <location evidence="10">Cell inner membrane</location>
    </subcellularLocation>
    <subcellularLocation>
        <location evidence="2">Cell membrane</location>
        <topology evidence="2">Single-pass membrane protein</topology>
    </subcellularLocation>
</comment>
<dbReference type="PANTHER" id="PTHR35091:SF2">
    <property type="entry name" value="FLAGELLAR PROTEIN FLIL"/>
    <property type="match status" value="1"/>
</dbReference>
<proteinExistence type="inferred from homology"/>
<evidence type="ECO:0000256" key="11">
    <source>
        <dbReference type="SAM" id="MobiDB-lite"/>
    </source>
</evidence>
<dbReference type="Proteomes" id="UP000315577">
    <property type="component" value="Unassembled WGS sequence"/>
</dbReference>
<evidence type="ECO:0000256" key="1">
    <source>
        <dbReference type="ARBA" id="ARBA00002254"/>
    </source>
</evidence>
<dbReference type="GO" id="GO:0006935">
    <property type="term" value="P:chemotaxis"/>
    <property type="evidence" value="ECO:0007669"/>
    <property type="project" value="UniProtKB-KW"/>
</dbReference>
<evidence type="ECO:0000256" key="7">
    <source>
        <dbReference type="ARBA" id="ARBA00022779"/>
    </source>
</evidence>
<dbReference type="GO" id="GO:0005886">
    <property type="term" value="C:plasma membrane"/>
    <property type="evidence" value="ECO:0007669"/>
    <property type="project" value="UniProtKB-SubCell"/>
</dbReference>
<evidence type="ECO:0000256" key="2">
    <source>
        <dbReference type="ARBA" id="ARBA00004162"/>
    </source>
</evidence>
<dbReference type="Proteomes" id="UP000295536">
    <property type="component" value="Unassembled WGS sequence"/>
</dbReference>
<evidence type="ECO:0000256" key="4">
    <source>
        <dbReference type="ARBA" id="ARBA00022475"/>
    </source>
</evidence>
<keyword evidence="7 10" id="KW-0283">Flagellar rotation</keyword>
<evidence type="ECO:0000313" key="14">
    <source>
        <dbReference type="Proteomes" id="UP000295536"/>
    </source>
</evidence>
<dbReference type="Pfam" id="PF03748">
    <property type="entry name" value="FliL"/>
    <property type="match status" value="1"/>
</dbReference>
<dbReference type="AlphaFoldDB" id="A0A4R3L6N2"/>
<feature type="transmembrane region" description="Helical" evidence="10">
    <location>
        <begin position="22"/>
        <end position="44"/>
    </location>
</feature>
<dbReference type="GO" id="GO:0071978">
    <property type="term" value="P:bacterial-type flagellum-dependent swarming motility"/>
    <property type="evidence" value="ECO:0007669"/>
    <property type="project" value="TreeGrafter"/>
</dbReference>
<reference evidence="12 14" key="1">
    <citation type="submission" date="2019-03" db="EMBL/GenBank/DDBJ databases">
        <title>Genomic Encyclopedia of Type Strains, Phase IV (KMG-IV): sequencing the most valuable type-strain genomes for metagenomic binning, comparative biology and taxonomic classification.</title>
        <authorList>
            <person name="Goeker M."/>
        </authorList>
    </citation>
    <scope>NUCLEOTIDE SEQUENCE [LARGE SCALE GENOMIC DNA]</scope>
    <source>
        <strain evidence="12 14">DSM 12034</strain>
    </source>
</reference>
<evidence type="ECO:0000256" key="9">
    <source>
        <dbReference type="ARBA" id="ARBA00023136"/>
    </source>
</evidence>